<evidence type="ECO:0000256" key="1">
    <source>
        <dbReference type="ARBA" id="ARBA00022801"/>
    </source>
</evidence>
<organism evidence="3 4">
    <name type="scientific">Alcanivorax quisquiliarum</name>
    <dbReference type="NCBI Taxonomy" id="2933565"/>
    <lineage>
        <taxon>Bacteria</taxon>
        <taxon>Pseudomonadati</taxon>
        <taxon>Pseudomonadota</taxon>
        <taxon>Gammaproteobacteria</taxon>
        <taxon>Oceanospirillales</taxon>
        <taxon>Alcanivoracaceae</taxon>
        <taxon>Alcanivorax</taxon>
    </lineage>
</organism>
<dbReference type="GO" id="GO:0016787">
    <property type="term" value="F:hydrolase activity"/>
    <property type="evidence" value="ECO:0007669"/>
    <property type="project" value="UniProtKB-KW"/>
</dbReference>
<dbReference type="Proteomes" id="UP001165524">
    <property type="component" value="Unassembled WGS sequence"/>
</dbReference>
<dbReference type="PANTHER" id="PTHR48081">
    <property type="entry name" value="AB HYDROLASE SUPERFAMILY PROTEIN C4A8.06C"/>
    <property type="match status" value="1"/>
</dbReference>
<dbReference type="RefSeq" id="WP_246949247.1">
    <property type="nucleotide sequence ID" value="NZ_JALKII010000002.1"/>
</dbReference>
<dbReference type="EMBL" id="JALKII010000002">
    <property type="protein sequence ID" value="MCK0537046.1"/>
    <property type="molecule type" value="Genomic_DNA"/>
</dbReference>
<reference evidence="3" key="1">
    <citation type="submission" date="2022-04" db="EMBL/GenBank/DDBJ databases">
        <title>Alcanivorax sp. CY1518 draft genome sequence.</title>
        <authorList>
            <person name="Zhao G."/>
            <person name="An M."/>
        </authorList>
    </citation>
    <scope>NUCLEOTIDE SEQUENCE</scope>
    <source>
        <strain evidence="3">CY1518</strain>
    </source>
</reference>
<dbReference type="PANTHER" id="PTHR48081:SF8">
    <property type="entry name" value="ALPHA_BETA HYDROLASE FOLD-3 DOMAIN-CONTAINING PROTEIN-RELATED"/>
    <property type="match status" value="1"/>
</dbReference>
<name>A0ABT0E5E8_9GAMM</name>
<dbReference type="SUPFAM" id="SSF53474">
    <property type="entry name" value="alpha/beta-Hydrolases"/>
    <property type="match status" value="1"/>
</dbReference>
<dbReference type="InterPro" id="IPR050300">
    <property type="entry name" value="GDXG_lipolytic_enzyme"/>
</dbReference>
<feature type="domain" description="Alpha/beta hydrolase fold-3" evidence="2">
    <location>
        <begin position="70"/>
        <end position="266"/>
    </location>
</feature>
<protein>
    <submittedName>
        <fullName evidence="3">Alpha/beta hydrolase</fullName>
    </submittedName>
</protein>
<gene>
    <name evidence="3" type="ORF">MU846_04920</name>
</gene>
<evidence type="ECO:0000259" key="2">
    <source>
        <dbReference type="Pfam" id="PF07859"/>
    </source>
</evidence>
<keyword evidence="4" id="KW-1185">Reference proteome</keyword>
<dbReference type="Gene3D" id="3.40.50.1820">
    <property type="entry name" value="alpha/beta hydrolase"/>
    <property type="match status" value="1"/>
</dbReference>
<dbReference type="Pfam" id="PF07859">
    <property type="entry name" value="Abhydrolase_3"/>
    <property type="match status" value="1"/>
</dbReference>
<evidence type="ECO:0000313" key="4">
    <source>
        <dbReference type="Proteomes" id="UP001165524"/>
    </source>
</evidence>
<comment type="caution">
    <text evidence="3">The sequence shown here is derived from an EMBL/GenBank/DDBJ whole genome shotgun (WGS) entry which is preliminary data.</text>
</comment>
<dbReference type="InterPro" id="IPR029058">
    <property type="entry name" value="AB_hydrolase_fold"/>
</dbReference>
<evidence type="ECO:0000313" key="3">
    <source>
        <dbReference type="EMBL" id="MCK0537046.1"/>
    </source>
</evidence>
<keyword evidence="1 3" id="KW-0378">Hydrolase</keyword>
<sequence>MASIRARLLFDLIMPVMGMKQRYMPPLDGEVLLRRRRRPGAPPAGAQISSFRGRDIVHVPAGEARQPAPLLYLHGGAFVNPITPHHWRLISELAQRTQSSCDVALYPLAPEQQLDDIIDFVEALWTQRYARQPPIVVADSAGTLLALRLAQTLRDAGQPQPAALVLISPCLDITFGDPRSRPLDARDPMLALSGLPAVSRVVAGTRDPDDPSLNPLLCGLTDLPPMLVLAAGRDVLWPDAMRLVEGVQAAGGEVTLMEEAEMVHVWPVMPIPEAREARAAIAAFVMQHLSASAPVAAPAPLTSSLPGS</sequence>
<accession>A0ABT0E5E8</accession>
<dbReference type="InterPro" id="IPR013094">
    <property type="entry name" value="AB_hydrolase_3"/>
</dbReference>
<proteinExistence type="predicted"/>